<feature type="transmembrane region" description="Helical" evidence="1">
    <location>
        <begin position="15"/>
        <end position="35"/>
    </location>
</feature>
<accession>A0A1M6KMP7</accession>
<dbReference type="PANTHER" id="PTHR34980:SF3">
    <property type="entry name" value="BLR8105 PROTEIN"/>
    <property type="match status" value="1"/>
</dbReference>
<dbReference type="InterPro" id="IPR008523">
    <property type="entry name" value="DUF805"/>
</dbReference>
<feature type="transmembrane region" description="Helical" evidence="1">
    <location>
        <begin position="69"/>
        <end position="90"/>
    </location>
</feature>
<keyword evidence="1" id="KW-0472">Membrane</keyword>
<name>A0A1M6KMP7_9FIRM</name>
<dbReference type="GO" id="GO:0005886">
    <property type="term" value="C:plasma membrane"/>
    <property type="evidence" value="ECO:0007669"/>
    <property type="project" value="TreeGrafter"/>
</dbReference>
<evidence type="ECO:0000313" key="3">
    <source>
        <dbReference type="Proteomes" id="UP000184536"/>
    </source>
</evidence>
<dbReference type="STRING" id="1121919.SAMN02745975_02455"/>
<dbReference type="PANTHER" id="PTHR34980">
    <property type="entry name" value="INNER MEMBRANE PROTEIN-RELATED-RELATED"/>
    <property type="match status" value="1"/>
</dbReference>
<dbReference type="Proteomes" id="UP000184536">
    <property type="component" value="Unassembled WGS sequence"/>
</dbReference>
<protein>
    <submittedName>
        <fullName evidence="2">Uncharacterized membrane protein YhaH, DUF805 family</fullName>
    </submittedName>
</protein>
<keyword evidence="3" id="KW-1185">Reference proteome</keyword>
<gene>
    <name evidence="2" type="ORF">SAMN02745975_02455</name>
</gene>
<dbReference type="Pfam" id="PF05656">
    <property type="entry name" value="DUF805"/>
    <property type="match status" value="1"/>
</dbReference>
<evidence type="ECO:0000313" key="2">
    <source>
        <dbReference type="EMBL" id="SHJ60205.1"/>
    </source>
</evidence>
<dbReference type="AlphaFoldDB" id="A0A1M6KMP7"/>
<feature type="transmembrane region" description="Helical" evidence="1">
    <location>
        <begin position="41"/>
        <end position="62"/>
    </location>
</feature>
<keyword evidence="1" id="KW-0812">Transmembrane</keyword>
<sequence>MFHLFSFRGRLSRRAFLKLFIPVYIMQSITTGFILNPPETYSIAFILVPYLLTTLSGISLLVRRLHDIGYSGFLLLIPLFNLYLFLLALFKRGDSGINKYGSGS</sequence>
<keyword evidence="1" id="KW-1133">Transmembrane helix</keyword>
<dbReference type="RefSeq" id="WP_242946327.1">
    <property type="nucleotide sequence ID" value="NZ_FQZV01000031.1"/>
</dbReference>
<organism evidence="2 3">
    <name type="scientific">Geosporobacter subterraneus DSM 17957</name>
    <dbReference type="NCBI Taxonomy" id="1121919"/>
    <lineage>
        <taxon>Bacteria</taxon>
        <taxon>Bacillati</taxon>
        <taxon>Bacillota</taxon>
        <taxon>Clostridia</taxon>
        <taxon>Peptostreptococcales</taxon>
        <taxon>Thermotaleaceae</taxon>
        <taxon>Geosporobacter</taxon>
    </lineage>
</organism>
<dbReference type="EMBL" id="FQZV01000031">
    <property type="protein sequence ID" value="SHJ60205.1"/>
    <property type="molecule type" value="Genomic_DNA"/>
</dbReference>
<evidence type="ECO:0000256" key="1">
    <source>
        <dbReference type="SAM" id="Phobius"/>
    </source>
</evidence>
<proteinExistence type="predicted"/>
<reference evidence="3" key="1">
    <citation type="submission" date="2016-11" db="EMBL/GenBank/DDBJ databases">
        <authorList>
            <person name="Varghese N."/>
            <person name="Submissions S."/>
        </authorList>
    </citation>
    <scope>NUCLEOTIDE SEQUENCE [LARGE SCALE GENOMIC DNA]</scope>
    <source>
        <strain evidence="3">DSM 17957</strain>
    </source>
</reference>